<proteinExistence type="predicted"/>
<feature type="region of interest" description="Disordered" evidence="1">
    <location>
        <begin position="47"/>
        <end position="79"/>
    </location>
</feature>
<keyword evidence="3" id="KW-1185">Reference proteome</keyword>
<evidence type="ECO:0000256" key="1">
    <source>
        <dbReference type="SAM" id="MobiDB-lite"/>
    </source>
</evidence>
<dbReference type="Proteomes" id="UP000324222">
    <property type="component" value="Unassembled WGS sequence"/>
</dbReference>
<organism evidence="2 3">
    <name type="scientific">Portunus trituberculatus</name>
    <name type="common">Swimming crab</name>
    <name type="synonym">Neptunus trituberculatus</name>
    <dbReference type="NCBI Taxonomy" id="210409"/>
    <lineage>
        <taxon>Eukaryota</taxon>
        <taxon>Metazoa</taxon>
        <taxon>Ecdysozoa</taxon>
        <taxon>Arthropoda</taxon>
        <taxon>Crustacea</taxon>
        <taxon>Multicrustacea</taxon>
        <taxon>Malacostraca</taxon>
        <taxon>Eumalacostraca</taxon>
        <taxon>Eucarida</taxon>
        <taxon>Decapoda</taxon>
        <taxon>Pleocyemata</taxon>
        <taxon>Brachyura</taxon>
        <taxon>Eubrachyura</taxon>
        <taxon>Portunoidea</taxon>
        <taxon>Portunidae</taxon>
        <taxon>Portuninae</taxon>
        <taxon>Portunus</taxon>
    </lineage>
</organism>
<feature type="compositionally biased region" description="Basic and acidic residues" evidence="1">
    <location>
        <begin position="61"/>
        <end position="79"/>
    </location>
</feature>
<protein>
    <submittedName>
        <fullName evidence="2">Uncharacterized protein</fullName>
    </submittedName>
</protein>
<evidence type="ECO:0000313" key="3">
    <source>
        <dbReference type="Proteomes" id="UP000324222"/>
    </source>
</evidence>
<dbReference type="EMBL" id="VSRR010000600">
    <property type="protein sequence ID" value="MPC17557.1"/>
    <property type="molecule type" value="Genomic_DNA"/>
</dbReference>
<reference evidence="2 3" key="1">
    <citation type="submission" date="2019-05" db="EMBL/GenBank/DDBJ databases">
        <title>Another draft genome of Portunus trituberculatus and its Hox gene families provides insights of decapod evolution.</title>
        <authorList>
            <person name="Jeong J.-H."/>
            <person name="Song I."/>
            <person name="Kim S."/>
            <person name="Choi T."/>
            <person name="Kim D."/>
            <person name="Ryu S."/>
            <person name="Kim W."/>
        </authorList>
    </citation>
    <scope>NUCLEOTIDE SEQUENCE [LARGE SCALE GENOMIC DNA]</scope>
    <source>
        <tissue evidence="2">Muscle</tissue>
    </source>
</reference>
<accession>A0A5B7D8K2</accession>
<evidence type="ECO:0000313" key="2">
    <source>
        <dbReference type="EMBL" id="MPC17557.1"/>
    </source>
</evidence>
<name>A0A5B7D8K2_PORTR</name>
<gene>
    <name evidence="2" type="ORF">E2C01_010418</name>
</gene>
<dbReference type="AlphaFoldDB" id="A0A5B7D8K2"/>
<sequence length="154" mass="17174">MNSFINYSNEPSVKKKKLYQVGCYKLDTITQVNGRLWKEQTVHNTSHASPVEVLQDEEERWEARREVSPAHQKDTPARLHEGQPEDQLVNIHHCQALLGHSKGVMSPRMSLISFARVHGRILVRLYPLVSCTDAAGGGVGRGLPGCTGRPPPSR</sequence>
<comment type="caution">
    <text evidence="2">The sequence shown here is derived from an EMBL/GenBank/DDBJ whole genome shotgun (WGS) entry which is preliminary data.</text>
</comment>